<organism evidence="2 3">
    <name type="scientific">Thermococcus barossii</name>
    <dbReference type="NCBI Taxonomy" id="54077"/>
    <lineage>
        <taxon>Archaea</taxon>
        <taxon>Methanobacteriati</taxon>
        <taxon>Methanobacteriota</taxon>
        <taxon>Thermococci</taxon>
        <taxon>Thermococcales</taxon>
        <taxon>Thermococcaceae</taxon>
        <taxon>Thermococcus</taxon>
    </lineage>
</organism>
<sequence>MVSENAVRVVMSVPVVVLALAVLAVGGFSPEAMLVLVLLWVVGALLPRTWEFRNGKLELAFLLRNVLLYTALVVLVGAEFLLLGGSVHGVSKEAVMFFTAWLLSGIFEFLWPGFARKGTTRVSP</sequence>
<evidence type="ECO:0000313" key="2">
    <source>
        <dbReference type="EMBL" id="ASJ05520.1"/>
    </source>
</evidence>
<protein>
    <submittedName>
        <fullName evidence="2">Uncharacterized protein</fullName>
    </submittedName>
</protein>
<reference evidence="2 3" key="1">
    <citation type="submission" date="2016-04" db="EMBL/GenBank/DDBJ databases">
        <title>Complete genome sequence of Thermococcus barossii type strain SHCK-94.</title>
        <authorList>
            <person name="Oger P.M."/>
        </authorList>
    </citation>
    <scope>NUCLEOTIDE SEQUENCE [LARGE SCALE GENOMIC DNA]</scope>
    <source>
        <strain evidence="2 3">SHCK-94</strain>
    </source>
</reference>
<dbReference type="AlphaFoldDB" id="A0A2Z2MFV3"/>
<feature type="transmembrane region" description="Helical" evidence="1">
    <location>
        <begin position="62"/>
        <end position="82"/>
    </location>
</feature>
<feature type="transmembrane region" description="Helical" evidence="1">
    <location>
        <begin position="94"/>
        <end position="111"/>
    </location>
</feature>
<gene>
    <name evidence="2" type="ORF">A3L01_09155</name>
</gene>
<evidence type="ECO:0000256" key="1">
    <source>
        <dbReference type="SAM" id="Phobius"/>
    </source>
</evidence>
<keyword evidence="1" id="KW-1133">Transmembrane helix</keyword>
<dbReference type="Proteomes" id="UP000250272">
    <property type="component" value="Chromosome"/>
</dbReference>
<feature type="transmembrane region" description="Helical" evidence="1">
    <location>
        <begin position="7"/>
        <end position="26"/>
    </location>
</feature>
<name>A0A2Z2MFV3_9EURY</name>
<evidence type="ECO:0000313" key="3">
    <source>
        <dbReference type="Proteomes" id="UP000250272"/>
    </source>
</evidence>
<dbReference type="EMBL" id="CP015101">
    <property type="protein sequence ID" value="ASJ05520.1"/>
    <property type="molecule type" value="Genomic_DNA"/>
</dbReference>
<accession>A0A2Z2MFV3</accession>
<feature type="transmembrane region" description="Helical" evidence="1">
    <location>
        <begin position="32"/>
        <end position="50"/>
    </location>
</feature>
<proteinExistence type="predicted"/>
<keyword evidence="1" id="KW-0812">Transmembrane</keyword>
<keyword evidence="1" id="KW-0472">Membrane</keyword>
<keyword evidence="3" id="KW-1185">Reference proteome</keyword>
<dbReference type="KEGG" id="tbs:A3L01_09155"/>